<gene>
    <name evidence="4" type="ORF">ACFSXZ_28940</name>
</gene>
<protein>
    <submittedName>
        <fullName evidence="4">Polysaccharide deacetylase family protein</fullName>
    </submittedName>
</protein>
<evidence type="ECO:0000313" key="4">
    <source>
        <dbReference type="EMBL" id="MFD2420365.1"/>
    </source>
</evidence>
<feature type="region of interest" description="Disordered" evidence="1">
    <location>
        <begin position="229"/>
        <end position="248"/>
    </location>
</feature>
<dbReference type="InterPro" id="IPR002509">
    <property type="entry name" value="NODB_dom"/>
</dbReference>
<keyword evidence="5" id="KW-1185">Reference proteome</keyword>
<proteinExistence type="predicted"/>
<dbReference type="PANTHER" id="PTHR10587:SF137">
    <property type="entry name" value="4-DEOXY-4-FORMAMIDO-L-ARABINOSE-PHOSPHOUNDECAPRENOL DEFORMYLASE ARND-RELATED"/>
    <property type="match status" value="1"/>
</dbReference>
<dbReference type="SUPFAM" id="SSF88713">
    <property type="entry name" value="Glycoside hydrolase/deacetylase"/>
    <property type="match status" value="1"/>
</dbReference>
<evidence type="ECO:0000313" key="5">
    <source>
        <dbReference type="Proteomes" id="UP001597417"/>
    </source>
</evidence>
<evidence type="ECO:0000256" key="1">
    <source>
        <dbReference type="SAM" id="MobiDB-lite"/>
    </source>
</evidence>
<dbReference type="RefSeq" id="WP_378268388.1">
    <property type="nucleotide sequence ID" value="NZ_JBHUKR010000017.1"/>
</dbReference>
<feature type="signal peptide" evidence="2">
    <location>
        <begin position="1"/>
        <end position="20"/>
    </location>
</feature>
<accession>A0ABW5G0B2</accession>
<evidence type="ECO:0000256" key="2">
    <source>
        <dbReference type="SAM" id="SignalP"/>
    </source>
</evidence>
<dbReference type="PROSITE" id="PS51677">
    <property type="entry name" value="NODB"/>
    <property type="match status" value="1"/>
</dbReference>
<sequence length="248" mass="26764">MTKRGLLTGTALAMSLPALCHLAPAATWLPGIRRWAPSLAGRGDPGKVAITFDDGPSPESTPAFLTELAASNVHATFFMVGEHLARHREVGRAVARAGHEIAVHGWCHRYLLGRTRRAVRDDLARAADLVTQVAGTPPTWFRPPYGVLTTDALLAATQLGLRPILWTLWARDWITGATPETILATLEPGLRGGVTVLLHDAAPPGSPCDRSATLGALPHLIRRIRAQGLSPGPLRDHRIHDHTLRRTP</sequence>
<comment type="caution">
    <text evidence="4">The sequence shown here is derived from an EMBL/GenBank/DDBJ whole genome shotgun (WGS) entry which is preliminary data.</text>
</comment>
<name>A0ABW5G0B2_9PSEU</name>
<dbReference type="Proteomes" id="UP001597417">
    <property type="component" value="Unassembled WGS sequence"/>
</dbReference>
<dbReference type="PANTHER" id="PTHR10587">
    <property type="entry name" value="GLYCOSYL TRANSFERASE-RELATED"/>
    <property type="match status" value="1"/>
</dbReference>
<organism evidence="4 5">
    <name type="scientific">Amycolatopsis pigmentata</name>
    <dbReference type="NCBI Taxonomy" id="450801"/>
    <lineage>
        <taxon>Bacteria</taxon>
        <taxon>Bacillati</taxon>
        <taxon>Actinomycetota</taxon>
        <taxon>Actinomycetes</taxon>
        <taxon>Pseudonocardiales</taxon>
        <taxon>Pseudonocardiaceae</taxon>
        <taxon>Amycolatopsis</taxon>
    </lineage>
</organism>
<dbReference type="Gene3D" id="3.20.20.370">
    <property type="entry name" value="Glycoside hydrolase/deacetylase"/>
    <property type="match status" value="1"/>
</dbReference>
<dbReference type="InterPro" id="IPR050248">
    <property type="entry name" value="Polysacc_deacetylase_ArnD"/>
</dbReference>
<dbReference type="Pfam" id="PF01522">
    <property type="entry name" value="Polysacc_deac_1"/>
    <property type="match status" value="1"/>
</dbReference>
<reference evidence="5" key="1">
    <citation type="journal article" date="2019" name="Int. J. Syst. Evol. Microbiol.">
        <title>The Global Catalogue of Microorganisms (GCM) 10K type strain sequencing project: providing services to taxonomists for standard genome sequencing and annotation.</title>
        <authorList>
            <consortium name="The Broad Institute Genomics Platform"/>
            <consortium name="The Broad Institute Genome Sequencing Center for Infectious Disease"/>
            <person name="Wu L."/>
            <person name="Ma J."/>
        </authorList>
    </citation>
    <scope>NUCLEOTIDE SEQUENCE [LARGE SCALE GENOMIC DNA]</scope>
    <source>
        <strain evidence="5">CGMCC 4.7645</strain>
    </source>
</reference>
<keyword evidence="2" id="KW-0732">Signal</keyword>
<feature type="domain" description="NodB homology" evidence="3">
    <location>
        <begin position="46"/>
        <end position="232"/>
    </location>
</feature>
<dbReference type="EMBL" id="JBHUKR010000017">
    <property type="protein sequence ID" value="MFD2420365.1"/>
    <property type="molecule type" value="Genomic_DNA"/>
</dbReference>
<feature type="chain" id="PRO_5046008572" evidence="2">
    <location>
        <begin position="21"/>
        <end position="248"/>
    </location>
</feature>
<dbReference type="InterPro" id="IPR011330">
    <property type="entry name" value="Glyco_hydro/deAcase_b/a-brl"/>
</dbReference>
<feature type="compositionally biased region" description="Basic and acidic residues" evidence="1">
    <location>
        <begin position="234"/>
        <end position="248"/>
    </location>
</feature>
<dbReference type="CDD" id="cd10959">
    <property type="entry name" value="CE4_NodB_like_3"/>
    <property type="match status" value="1"/>
</dbReference>
<evidence type="ECO:0000259" key="3">
    <source>
        <dbReference type="PROSITE" id="PS51677"/>
    </source>
</evidence>